<feature type="active site" description="Charge relay system" evidence="8">
    <location>
        <position position="209"/>
    </location>
</feature>
<dbReference type="EMBL" id="DVON01000043">
    <property type="protein sequence ID" value="HIV11986.1"/>
    <property type="molecule type" value="Genomic_DNA"/>
</dbReference>
<comment type="similarity">
    <text evidence="2 9">Belongs to the peptidase S1B family.</text>
</comment>
<dbReference type="Gene3D" id="1.20.1270.90">
    <property type="entry name" value="AF1782-like"/>
    <property type="match status" value="1"/>
</dbReference>
<evidence type="ECO:0000259" key="12">
    <source>
        <dbReference type="PROSITE" id="PS50006"/>
    </source>
</evidence>
<dbReference type="GO" id="GO:0005576">
    <property type="term" value="C:extracellular region"/>
    <property type="evidence" value="ECO:0007669"/>
    <property type="project" value="UniProtKB-SubCell"/>
</dbReference>
<dbReference type="Proteomes" id="UP000886723">
    <property type="component" value="Unassembled WGS sequence"/>
</dbReference>
<comment type="caution">
    <text evidence="13">The sequence shown here is derived from an EMBL/GenBank/DDBJ whole genome shotgun (WGS) entry which is preliminary data.</text>
</comment>
<protein>
    <recommendedName>
        <fullName evidence="9">Serine protease</fullName>
        <ecNumber evidence="9">3.4.21.-</ecNumber>
    </recommendedName>
</protein>
<accession>A0A9D1NSF1</accession>
<dbReference type="InterPro" id="IPR009003">
    <property type="entry name" value="Peptidase_S1_PA"/>
</dbReference>
<dbReference type="InterPro" id="IPR008256">
    <property type="entry name" value="Peptidase_S1B"/>
</dbReference>
<dbReference type="SMART" id="SM00240">
    <property type="entry name" value="FHA"/>
    <property type="match status" value="1"/>
</dbReference>
<comment type="subcellular location">
    <subcellularLocation>
        <location evidence="1">Secreted</location>
    </subcellularLocation>
</comment>
<organism evidence="13 14">
    <name type="scientific">Candidatus Pullilachnospira stercoravium</name>
    <dbReference type="NCBI Taxonomy" id="2840913"/>
    <lineage>
        <taxon>Bacteria</taxon>
        <taxon>Bacillati</taxon>
        <taxon>Bacillota</taxon>
        <taxon>Clostridia</taxon>
        <taxon>Lachnospirales</taxon>
        <taxon>Lachnospiraceae</taxon>
        <taxon>Lachnospiraceae incertae sedis</taxon>
        <taxon>Candidatus Pullilachnospira</taxon>
    </lineage>
</organism>
<name>A0A9D1NSF1_9FIRM</name>
<dbReference type="SUPFAM" id="SSF49879">
    <property type="entry name" value="SMAD/FHA domain"/>
    <property type="match status" value="1"/>
</dbReference>
<evidence type="ECO:0000256" key="5">
    <source>
        <dbReference type="ARBA" id="ARBA00022729"/>
    </source>
</evidence>
<feature type="chain" id="PRO_5039756888" description="Serine protease" evidence="9">
    <location>
        <begin position="28"/>
        <end position="566"/>
    </location>
</feature>
<evidence type="ECO:0000256" key="6">
    <source>
        <dbReference type="ARBA" id="ARBA00022801"/>
    </source>
</evidence>
<dbReference type="EC" id="3.4.21.-" evidence="9"/>
<dbReference type="InterPro" id="IPR043504">
    <property type="entry name" value="Peptidase_S1_PA_chymotrypsin"/>
</dbReference>
<keyword evidence="5 9" id="KW-0732">Signal</keyword>
<evidence type="ECO:0000256" key="8">
    <source>
        <dbReference type="PIRSR" id="PIRSR608256-1"/>
    </source>
</evidence>
<dbReference type="CDD" id="cd00060">
    <property type="entry name" value="FHA"/>
    <property type="match status" value="1"/>
</dbReference>
<reference evidence="13" key="2">
    <citation type="journal article" date="2021" name="PeerJ">
        <title>Extensive microbial diversity within the chicken gut microbiome revealed by metagenomics and culture.</title>
        <authorList>
            <person name="Gilroy R."/>
            <person name="Ravi A."/>
            <person name="Getino M."/>
            <person name="Pursley I."/>
            <person name="Horton D.L."/>
            <person name="Alikhan N.F."/>
            <person name="Baker D."/>
            <person name="Gharbi K."/>
            <person name="Hall N."/>
            <person name="Watson M."/>
            <person name="Adriaenssens E.M."/>
            <person name="Foster-Nyarko E."/>
            <person name="Jarju S."/>
            <person name="Secka A."/>
            <person name="Antonio M."/>
            <person name="Oren A."/>
            <person name="Chaudhuri R.R."/>
            <person name="La Ragione R."/>
            <person name="Hildebrand F."/>
            <person name="Pallen M.J."/>
        </authorList>
    </citation>
    <scope>NUCLEOTIDE SEQUENCE</scope>
    <source>
        <strain evidence="13">ChiBcec2-4451</strain>
    </source>
</reference>
<dbReference type="Pfam" id="PF13365">
    <property type="entry name" value="Trypsin_2"/>
    <property type="match status" value="1"/>
</dbReference>
<evidence type="ECO:0000256" key="3">
    <source>
        <dbReference type="ARBA" id="ARBA00022525"/>
    </source>
</evidence>
<feature type="region of interest" description="Disordered" evidence="10">
    <location>
        <begin position="389"/>
        <end position="449"/>
    </location>
</feature>
<keyword evidence="4 9" id="KW-0645">Protease</keyword>
<sequence length="566" mass="59774">MKKRGKRAILLSIFTCLFLLLSVPAAADEVDNVNAVRNGVLAVNLVYVDDAGNGHLLQGGSGFLINEQNLITNQHVVSMDSATKEAANEEFGVDFNDSKVNVEIQVVVQRDVVVEATVTTSSEAMDFAVLELSDPIYDRNPLTLGDSDNVGEAQTVYALGFPSRDQWTQDFSYFTSSDVSVTNGIVSKKQQTNGVPTIKHSATLAAGNSGGPLVNAEGEVIGVNFGTVTDNQSAGGDYFAVEINEIKGVLDAMGVIYNEGGAAPEITAAPEQDPAVTETPEEEPEQDPVDKSALESAIAEAEAVDASSYTTQSYGLLEEQLDKAKNVNADANASQESVDSAAEQLSEAISGLEENQGLGIWLWVIIGAAAIIVIVIIIIVAVSISGKKKKAPVSGGPYSGGPAIAPGPSGARPQQGPGVVPPAGMHHEMPPQPQPYRPAPQPADIGAGETTLLNEGAGETTLLGASAAGAAFLIRKKNREKVSITGQSFTMGKERSRVNYCVSGNTSVSRCHARITRKGAQYFISDMNSTNFTYVNNSKLMPGQEVMLNNNDVIRLADEEFEFHLG</sequence>
<reference evidence="13" key="1">
    <citation type="submission" date="2020-10" db="EMBL/GenBank/DDBJ databases">
        <authorList>
            <person name="Gilroy R."/>
        </authorList>
    </citation>
    <scope>NUCLEOTIDE SEQUENCE</scope>
    <source>
        <strain evidence="13">ChiBcec2-4451</strain>
    </source>
</reference>
<keyword evidence="11" id="KW-1133">Transmembrane helix</keyword>
<dbReference type="PANTHER" id="PTHR43019">
    <property type="entry name" value="SERINE ENDOPROTEASE DEGS"/>
    <property type="match status" value="1"/>
</dbReference>
<dbReference type="GO" id="GO:0008236">
    <property type="term" value="F:serine-type peptidase activity"/>
    <property type="evidence" value="ECO:0007669"/>
    <property type="project" value="UniProtKB-KW"/>
</dbReference>
<evidence type="ECO:0000256" key="10">
    <source>
        <dbReference type="SAM" id="MobiDB-lite"/>
    </source>
</evidence>
<feature type="region of interest" description="Disordered" evidence="10">
    <location>
        <begin position="266"/>
        <end position="293"/>
    </location>
</feature>
<gene>
    <name evidence="13" type="ORF">IAA63_02450</name>
</gene>
<evidence type="ECO:0000313" key="14">
    <source>
        <dbReference type="Proteomes" id="UP000886723"/>
    </source>
</evidence>
<keyword evidence="7 9" id="KW-0720">Serine protease</keyword>
<feature type="compositionally biased region" description="Low complexity" evidence="10">
    <location>
        <begin position="394"/>
        <end position="424"/>
    </location>
</feature>
<dbReference type="PANTHER" id="PTHR43019:SF23">
    <property type="entry name" value="PROTEASE DO-LIKE 5, CHLOROPLASTIC"/>
    <property type="match status" value="1"/>
</dbReference>
<dbReference type="Pfam" id="PF00498">
    <property type="entry name" value="FHA"/>
    <property type="match status" value="1"/>
</dbReference>
<evidence type="ECO:0000313" key="13">
    <source>
        <dbReference type="EMBL" id="HIV11986.1"/>
    </source>
</evidence>
<evidence type="ECO:0000256" key="9">
    <source>
        <dbReference type="RuleBase" id="RU004296"/>
    </source>
</evidence>
<evidence type="ECO:0000256" key="11">
    <source>
        <dbReference type="SAM" id="Phobius"/>
    </source>
</evidence>
<keyword evidence="11" id="KW-0472">Membrane</keyword>
<dbReference type="Gene3D" id="2.60.200.20">
    <property type="match status" value="1"/>
</dbReference>
<feature type="transmembrane region" description="Helical" evidence="11">
    <location>
        <begin position="360"/>
        <end position="384"/>
    </location>
</feature>
<dbReference type="AlphaFoldDB" id="A0A9D1NSF1"/>
<evidence type="ECO:0000256" key="7">
    <source>
        <dbReference type="ARBA" id="ARBA00022825"/>
    </source>
</evidence>
<feature type="compositionally biased region" description="Pro residues" evidence="10">
    <location>
        <begin position="430"/>
        <end position="441"/>
    </location>
</feature>
<feature type="active site" description="Charge relay system" evidence="8">
    <location>
        <position position="111"/>
    </location>
</feature>
<feature type="signal peptide" evidence="9">
    <location>
        <begin position="1"/>
        <end position="27"/>
    </location>
</feature>
<dbReference type="Gene3D" id="2.40.10.10">
    <property type="entry name" value="Trypsin-like serine proteases"/>
    <property type="match status" value="2"/>
</dbReference>
<proteinExistence type="inferred from homology"/>
<feature type="domain" description="FHA" evidence="12">
    <location>
        <begin position="489"/>
        <end position="540"/>
    </location>
</feature>
<evidence type="ECO:0000256" key="1">
    <source>
        <dbReference type="ARBA" id="ARBA00004613"/>
    </source>
</evidence>
<evidence type="ECO:0000256" key="2">
    <source>
        <dbReference type="ARBA" id="ARBA00008764"/>
    </source>
</evidence>
<dbReference type="PROSITE" id="PS50006">
    <property type="entry name" value="FHA_DOMAIN"/>
    <property type="match status" value="1"/>
</dbReference>
<dbReference type="Pfam" id="PF07554">
    <property type="entry name" value="FIVAR"/>
    <property type="match status" value="1"/>
</dbReference>
<keyword evidence="6 9" id="KW-0378">Hydrolase</keyword>
<dbReference type="PRINTS" id="PR00839">
    <property type="entry name" value="V8PROTEASE"/>
</dbReference>
<evidence type="ECO:0000256" key="4">
    <source>
        <dbReference type="ARBA" id="ARBA00022670"/>
    </source>
</evidence>
<dbReference type="GO" id="GO:0006508">
    <property type="term" value="P:proteolysis"/>
    <property type="evidence" value="ECO:0007669"/>
    <property type="project" value="UniProtKB-KW"/>
</dbReference>
<dbReference type="InterPro" id="IPR008984">
    <property type="entry name" value="SMAD_FHA_dom_sf"/>
</dbReference>
<dbReference type="InterPro" id="IPR000253">
    <property type="entry name" value="FHA_dom"/>
</dbReference>
<keyword evidence="11" id="KW-0812">Transmembrane</keyword>
<dbReference type="SUPFAM" id="SSF50494">
    <property type="entry name" value="Trypsin-like serine proteases"/>
    <property type="match status" value="1"/>
</dbReference>
<keyword evidence="3" id="KW-0964">Secreted</keyword>
<feature type="active site" description="Charge relay system" evidence="8">
    <location>
        <position position="75"/>
    </location>
</feature>